<feature type="compositionally biased region" description="Low complexity" evidence="4">
    <location>
        <begin position="578"/>
        <end position="599"/>
    </location>
</feature>
<dbReference type="InterPro" id="IPR023591">
    <property type="entry name" value="Ribosomal_uS2_flav_dom_sf"/>
</dbReference>
<dbReference type="PANTHER" id="PTHR12534">
    <property type="entry name" value="30S RIBOSOMAL PROTEIN S2 PROKARYOTIC AND ORGANELLAR"/>
    <property type="match status" value="1"/>
</dbReference>
<feature type="region of interest" description="Disordered" evidence="4">
    <location>
        <begin position="696"/>
        <end position="764"/>
    </location>
</feature>
<name>A0A6J3MB66_9PEZI</name>
<reference evidence="6" key="3">
    <citation type="submission" date="2025-08" db="UniProtKB">
        <authorList>
            <consortium name="RefSeq"/>
        </authorList>
    </citation>
    <scope>IDENTIFICATION</scope>
    <source>
        <strain evidence="6">CBS 342.82</strain>
    </source>
</reference>
<proteinExistence type="inferred from homology"/>
<keyword evidence="2" id="KW-0689">Ribosomal protein</keyword>
<dbReference type="CDD" id="cd01425">
    <property type="entry name" value="RPS2"/>
    <property type="match status" value="1"/>
</dbReference>
<gene>
    <name evidence="6" type="ORF">K489DRAFT_429228</name>
</gene>
<dbReference type="SUPFAM" id="SSF52313">
    <property type="entry name" value="Ribosomal protein S2"/>
    <property type="match status" value="1"/>
</dbReference>
<feature type="compositionally biased region" description="Polar residues" evidence="4">
    <location>
        <begin position="543"/>
        <end position="555"/>
    </location>
</feature>
<evidence type="ECO:0000256" key="3">
    <source>
        <dbReference type="ARBA" id="ARBA00023274"/>
    </source>
</evidence>
<dbReference type="Pfam" id="PF00318">
    <property type="entry name" value="Ribosomal_S2"/>
    <property type="match status" value="1"/>
</dbReference>
<dbReference type="GeneID" id="54366166"/>
<comment type="similarity">
    <text evidence="1">Belongs to the universal ribosomal protein uS2 family.</text>
</comment>
<dbReference type="PRINTS" id="PR00395">
    <property type="entry name" value="RIBOSOMALS2"/>
</dbReference>
<feature type="compositionally biased region" description="Low complexity" evidence="4">
    <location>
        <begin position="618"/>
        <end position="636"/>
    </location>
</feature>
<protein>
    <recommendedName>
        <fullName evidence="7">Ribosomal protein S2</fullName>
    </recommendedName>
</protein>
<dbReference type="InterPro" id="IPR001865">
    <property type="entry name" value="Ribosomal_uS2"/>
</dbReference>
<sequence length="764" mass="82032">MIVRALRLREGRLALPRSTYSSVQPMRSWRRYVSSLETSNTSESPFPSDSTPSNASFDTQGLVPPGKTLFQRELIPIRPVSVNDISHPVAQVYARHTYEKQLFNPLGSAGRAIYKPHELLAYPPRPEDITLELLLASGAHLGHATQLWHPGNSQYIFGVRGTESGDPIHIISLDVTASHLRRACKVVESVAENGGVILFVGTRSGQSRVTVRAAGLAKGCHLFTKWVPGSITNGQQILGNCAKKVVDSSDHEMEGFDDQLDDYAAIKPDLVVCLNPVENYVLLRECGQHGIPTIGIIDTDCNPTWVTYPIPANDDSPRCVQVIAGALGRAGEAGHKTRLGLSEQGVVKYNARHRLKPPKSRAARRRVEGAAASHDYEVDVNDLGGVPVDQYERDQELFALLGGDLQAYNPTESEGVDLESEDAQDAAAEAFSLEGKQDISRIISEVQQSESKSQDASTSSKLSELRSAADAEVKLDIREEDYVQLQGRSGKHAEVQEKSAKTQQQSATDFLAPGAEFLQNASDEEFEAMLRGAKAKREAAKRVSSTAAPSTPTQDKANKHERQSSASLDPSADELKEAAAAAPVASPSPEKRSPTIAATPAPPSSPSPSSAPEEKQETSAQAAEESQPQPAAADAETATMEPSPAEISSTKTAAGSKPAEQDALLLEAKEKSEFVGKRLQAQEAQDGVQFAFDQATEVQEATVEEQAPIEKDVPSQPASEGVKAEESVSTKVETPAAAQEVVPSQAEPKQSVEGTPGAKQEEKK</sequence>
<dbReference type="AlphaFoldDB" id="A0A6J3MB66"/>
<reference evidence="6" key="1">
    <citation type="submission" date="2020-01" db="EMBL/GenBank/DDBJ databases">
        <authorList>
            <consortium name="DOE Joint Genome Institute"/>
            <person name="Haridas S."/>
            <person name="Albert R."/>
            <person name="Binder M."/>
            <person name="Bloem J."/>
            <person name="Labutti K."/>
            <person name="Salamov A."/>
            <person name="Andreopoulos B."/>
            <person name="Baker S.E."/>
            <person name="Barry K."/>
            <person name="Bills G."/>
            <person name="Bluhm B.H."/>
            <person name="Cannon C."/>
            <person name="Castanera R."/>
            <person name="Culley D.E."/>
            <person name="Daum C."/>
            <person name="Ezra D."/>
            <person name="Gonzalez J.B."/>
            <person name="Henrissat B."/>
            <person name="Kuo A."/>
            <person name="Liang C."/>
            <person name="Lipzen A."/>
            <person name="Lutzoni F."/>
            <person name="Magnuson J."/>
            <person name="Mondo S."/>
            <person name="Nolan M."/>
            <person name="Ohm R."/>
            <person name="Pangilinan J."/>
            <person name="Park H.-J."/>
            <person name="Ramirez L."/>
            <person name="Alfaro M."/>
            <person name="Sun H."/>
            <person name="Tritt A."/>
            <person name="Yoshinaga Y."/>
            <person name="Zwiers L.-H."/>
            <person name="Turgeon B.G."/>
            <person name="Goodwin S.B."/>
            <person name="Spatafora J.W."/>
            <person name="Crous P.W."/>
            <person name="Grigoriev I.V."/>
        </authorList>
    </citation>
    <scope>NUCLEOTIDE SEQUENCE</scope>
    <source>
        <strain evidence="6">CBS 342.82</strain>
    </source>
</reference>
<dbReference type="Gene3D" id="3.40.50.10490">
    <property type="entry name" value="Glucose-6-phosphate isomerase like protein, domain 1"/>
    <property type="match status" value="1"/>
</dbReference>
<evidence type="ECO:0000256" key="4">
    <source>
        <dbReference type="SAM" id="MobiDB-lite"/>
    </source>
</evidence>
<reference evidence="6" key="2">
    <citation type="submission" date="2020-04" db="EMBL/GenBank/DDBJ databases">
        <authorList>
            <consortium name="NCBI Genome Project"/>
        </authorList>
    </citation>
    <scope>NUCLEOTIDE SEQUENCE</scope>
    <source>
        <strain evidence="6">CBS 342.82</strain>
    </source>
</reference>
<dbReference type="RefSeq" id="XP_033461915.1">
    <property type="nucleotide sequence ID" value="XM_033608366.1"/>
</dbReference>
<accession>A0A6J3MB66</accession>
<feature type="compositionally biased region" description="Polar residues" evidence="4">
    <location>
        <begin position="445"/>
        <end position="462"/>
    </location>
</feature>
<dbReference type="InterPro" id="IPR018130">
    <property type="entry name" value="Ribosomal_uS2_CS"/>
</dbReference>
<keyword evidence="5" id="KW-1185">Reference proteome</keyword>
<feature type="region of interest" description="Disordered" evidence="4">
    <location>
        <begin position="445"/>
        <end position="469"/>
    </location>
</feature>
<evidence type="ECO:0000256" key="1">
    <source>
        <dbReference type="ARBA" id="ARBA00006242"/>
    </source>
</evidence>
<feature type="region of interest" description="Disordered" evidence="4">
    <location>
        <begin position="487"/>
        <end position="506"/>
    </location>
</feature>
<dbReference type="PANTHER" id="PTHR12534:SF0">
    <property type="entry name" value="SMALL RIBOSOMAL SUBUNIT PROTEIN US2M"/>
    <property type="match status" value="1"/>
</dbReference>
<dbReference type="PROSITE" id="PS00962">
    <property type="entry name" value="RIBOSOMAL_S2_1"/>
    <property type="match status" value="1"/>
</dbReference>
<dbReference type="Proteomes" id="UP000504637">
    <property type="component" value="Unplaced"/>
</dbReference>
<evidence type="ECO:0008006" key="7">
    <source>
        <dbReference type="Google" id="ProtNLM"/>
    </source>
</evidence>
<evidence type="ECO:0000313" key="6">
    <source>
        <dbReference type="RefSeq" id="XP_033461915.1"/>
    </source>
</evidence>
<dbReference type="GO" id="GO:0006412">
    <property type="term" value="P:translation"/>
    <property type="evidence" value="ECO:0007669"/>
    <property type="project" value="InterPro"/>
</dbReference>
<feature type="region of interest" description="Disordered" evidence="4">
    <location>
        <begin position="531"/>
        <end position="665"/>
    </location>
</feature>
<dbReference type="InterPro" id="IPR005706">
    <property type="entry name" value="Ribosomal_uS2_bac/mit/plastid"/>
</dbReference>
<dbReference type="OrthoDB" id="2320368at2759"/>
<dbReference type="HAMAP" id="MF_00291_B">
    <property type="entry name" value="Ribosomal_uS2_B"/>
    <property type="match status" value="1"/>
</dbReference>
<dbReference type="GO" id="GO:0003735">
    <property type="term" value="F:structural constituent of ribosome"/>
    <property type="evidence" value="ECO:0007669"/>
    <property type="project" value="InterPro"/>
</dbReference>
<feature type="compositionally biased region" description="Basic and acidic residues" evidence="4">
    <location>
        <begin position="491"/>
        <end position="500"/>
    </location>
</feature>
<keyword evidence="3" id="KW-0687">Ribonucleoprotein</keyword>
<evidence type="ECO:0000313" key="5">
    <source>
        <dbReference type="Proteomes" id="UP000504637"/>
    </source>
</evidence>
<evidence type="ECO:0000256" key="2">
    <source>
        <dbReference type="ARBA" id="ARBA00022980"/>
    </source>
</evidence>
<organism evidence="6">
    <name type="scientific">Dissoconium aciculare CBS 342.82</name>
    <dbReference type="NCBI Taxonomy" id="1314786"/>
    <lineage>
        <taxon>Eukaryota</taxon>
        <taxon>Fungi</taxon>
        <taxon>Dikarya</taxon>
        <taxon>Ascomycota</taxon>
        <taxon>Pezizomycotina</taxon>
        <taxon>Dothideomycetes</taxon>
        <taxon>Dothideomycetidae</taxon>
        <taxon>Mycosphaerellales</taxon>
        <taxon>Dissoconiaceae</taxon>
        <taxon>Dissoconium</taxon>
    </lineage>
</organism>
<dbReference type="GO" id="GO:0005763">
    <property type="term" value="C:mitochondrial small ribosomal subunit"/>
    <property type="evidence" value="ECO:0007669"/>
    <property type="project" value="TreeGrafter"/>
</dbReference>